<reference evidence="1 2" key="1">
    <citation type="journal article" date="2022" name="Hortic Res">
        <title>A haplotype resolved chromosomal level avocado genome allows analysis of novel avocado genes.</title>
        <authorList>
            <person name="Nath O."/>
            <person name="Fletcher S.J."/>
            <person name="Hayward A."/>
            <person name="Shaw L.M."/>
            <person name="Masouleh A.K."/>
            <person name="Furtado A."/>
            <person name="Henry R.J."/>
            <person name="Mitter N."/>
        </authorList>
    </citation>
    <scope>NUCLEOTIDE SEQUENCE [LARGE SCALE GENOMIC DNA]</scope>
    <source>
        <strain evidence="2">cv. Hass</strain>
    </source>
</reference>
<protein>
    <submittedName>
        <fullName evidence="1">Uncharacterized protein</fullName>
    </submittedName>
</protein>
<dbReference type="Proteomes" id="UP001234297">
    <property type="component" value="Chromosome 5"/>
</dbReference>
<sequence length="104" mass="11625">MNCNLSDLIAEEQIREARLKTCSPGHGMGVLWIEKRKSISSGKAKIDAGEHSGELFWTTSQSTCYCHSHFFIKGGLEGMQSEEGSLRVDEALTVAWFDEFRKAL</sequence>
<proteinExistence type="predicted"/>
<name>A0ACC2M9C6_PERAE</name>
<accession>A0ACC2M9C6</accession>
<comment type="caution">
    <text evidence="1">The sequence shown here is derived from an EMBL/GenBank/DDBJ whole genome shotgun (WGS) entry which is preliminary data.</text>
</comment>
<organism evidence="1 2">
    <name type="scientific">Persea americana</name>
    <name type="common">Avocado</name>
    <dbReference type="NCBI Taxonomy" id="3435"/>
    <lineage>
        <taxon>Eukaryota</taxon>
        <taxon>Viridiplantae</taxon>
        <taxon>Streptophyta</taxon>
        <taxon>Embryophyta</taxon>
        <taxon>Tracheophyta</taxon>
        <taxon>Spermatophyta</taxon>
        <taxon>Magnoliopsida</taxon>
        <taxon>Magnoliidae</taxon>
        <taxon>Laurales</taxon>
        <taxon>Lauraceae</taxon>
        <taxon>Persea</taxon>
    </lineage>
</organism>
<evidence type="ECO:0000313" key="1">
    <source>
        <dbReference type="EMBL" id="KAJ8642247.1"/>
    </source>
</evidence>
<evidence type="ECO:0000313" key="2">
    <source>
        <dbReference type="Proteomes" id="UP001234297"/>
    </source>
</evidence>
<dbReference type="EMBL" id="CM056813">
    <property type="protein sequence ID" value="KAJ8642247.1"/>
    <property type="molecule type" value="Genomic_DNA"/>
</dbReference>
<gene>
    <name evidence="1" type="ORF">MRB53_018941</name>
</gene>
<keyword evidence="2" id="KW-1185">Reference proteome</keyword>